<dbReference type="EMBL" id="JAKFHA010000051">
    <property type="protein sequence ID" value="MCF2533530.1"/>
    <property type="molecule type" value="Genomic_DNA"/>
</dbReference>
<dbReference type="AlphaFoldDB" id="A0AA41Q8G2"/>
<protein>
    <submittedName>
        <fullName evidence="2">Uncharacterized protein</fullName>
    </submittedName>
</protein>
<evidence type="ECO:0000313" key="3">
    <source>
        <dbReference type="Proteomes" id="UP001165378"/>
    </source>
</evidence>
<evidence type="ECO:0000313" key="2">
    <source>
        <dbReference type="EMBL" id="MCF2533530.1"/>
    </source>
</evidence>
<organism evidence="2 3">
    <name type="scientific">Yinghuangia soli</name>
    <dbReference type="NCBI Taxonomy" id="2908204"/>
    <lineage>
        <taxon>Bacteria</taxon>
        <taxon>Bacillati</taxon>
        <taxon>Actinomycetota</taxon>
        <taxon>Actinomycetes</taxon>
        <taxon>Kitasatosporales</taxon>
        <taxon>Streptomycetaceae</taxon>
        <taxon>Yinghuangia</taxon>
    </lineage>
</organism>
<name>A0AA41Q8G2_9ACTN</name>
<sequence>MLHWREYGPAAFDLGGARTPEARGEVTVTDPGTLEWISTLERTPGPMTDTWIKWGGKAENYDEETDAPVPSTLPVRSRSTGPWDPRLA</sequence>
<keyword evidence="3" id="KW-1185">Reference proteome</keyword>
<reference evidence="2" key="1">
    <citation type="submission" date="2022-01" db="EMBL/GenBank/DDBJ databases">
        <title>Genome-Based Taxonomic Classification of the Phylum Actinobacteria.</title>
        <authorList>
            <person name="Gao Y."/>
        </authorList>
    </citation>
    <scope>NUCLEOTIDE SEQUENCE</scope>
    <source>
        <strain evidence="2">KLBMP 8922</strain>
    </source>
</reference>
<feature type="region of interest" description="Disordered" evidence="1">
    <location>
        <begin position="59"/>
        <end position="88"/>
    </location>
</feature>
<proteinExistence type="predicted"/>
<accession>A0AA41Q8G2</accession>
<dbReference type="Proteomes" id="UP001165378">
    <property type="component" value="Unassembled WGS sequence"/>
</dbReference>
<evidence type="ECO:0000256" key="1">
    <source>
        <dbReference type="SAM" id="MobiDB-lite"/>
    </source>
</evidence>
<dbReference type="RefSeq" id="WP_235058304.1">
    <property type="nucleotide sequence ID" value="NZ_JAKFHA010000051.1"/>
</dbReference>
<comment type="caution">
    <text evidence="2">The sequence shown here is derived from an EMBL/GenBank/DDBJ whole genome shotgun (WGS) entry which is preliminary data.</text>
</comment>
<gene>
    <name evidence="2" type="ORF">LZ495_40815</name>
</gene>